<comment type="cofactor">
    <cofactor evidence="1">
        <name>Zn(2+)</name>
        <dbReference type="ChEBI" id="CHEBI:29105"/>
    </cofactor>
    <text evidence="1">Binds 1 zinc ion per subunit.</text>
</comment>
<sequence>MADIKVIVAVVAALLVGAVIGGLIGHFAVPSNDPNVPTMIPKKAQCVLQEASTGGNVAGTIMFERNDDDTIMVTGAVSGLSAGQHGFHVHQVGRTSNGCKDAKGMDHGAPTAEMRHVGDLGNIEADSTQTANVNIKDSIIKFAGDANILGRAIVIHAGVDDLGLSNESDSKTTGHAGARLACCVIGVVN</sequence>
<keyword evidence="1" id="KW-0862">Zinc</keyword>
<keyword evidence="1" id="KW-0479">Metal-binding</keyword>
<dbReference type="PROSITE" id="PS00332">
    <property type="entry name" value="SOD_CU_ZN_2"/>
    <property type="match status" value="1"/>
</dbReference>
<dbReference type="PANTHER" id="PTHR10003">
    <property type="entry name" value="SUPEROXIDE DISMUTASE CU-ZN -RELATED"/>
    <property type="match status" value="1"/>
</dbReference>
<comment type="catalytic activity">
    <reaction evidence="1">
        <text>2 superoxide + 2 H(+) = H2O2 + O2</text>
        <dbReference type="Rhea" id="RHEA:20696"/>
        <dbReference type="ChEBI" id="CHEBI:15378"/>
        <dbReference type="ChEBI" id="CHEBI:15379"/>
        <dbReference type="ChEBI" id="CHEBI:16240"/>
        <dbReference type="ChEBI" id="CHEBI:18421"/>
        <dbReference type="EC" id="1.15.1.1"/>
    </reaction>
</comment>
<evidence type="ECO:0000259" key="3">
    <source>
        <dbReference type="Pfam" id="PF00080"/>
    </source>
</evidence>
<evidence type="ECO:0000313" key="4">
    <source>
        <dbReference type="EMBL" id="QIA50415.1"/>
    </source>
</evidence>
<keyword evidence="2" id="KW-1133">Transmembrane helix</keyword>
<keyword evidence="2" id="KW-0812">Transmembrane</keyword>
<reference evidence="4" key="1">
    <citation type="submission" date="2019-05" db="EMBL/GenBank/DDBJ databases">
        <authorList>
            <person name="Nunez J.C.B."/>
            <person name="Flight P.A."/>
            <person name="Neil K.B."/>
            <person name="Ferranti D.A."/>
            <person name="Rosenblad M.A."/>
            <person name="Blomberg A."/>
            <person name="Rand D.M."/>
        </authorList>
    </citation>
    <scope>NUCLEOTIDE SEQUENCE</scope>
</reference>
<accession>A0A6C0S3C8</accession>
<feature type="transmembrane region" description="Helical" evidence="2">
    <location>
        <begin position="7"/>
        <end position="29"/>
    </location>
</feature>
<dbReference type="EMBL" id="MK953003">
    <property type="protein sequence ID" value="QIA50415.1"/>
    <property type="molecule type" value="Genomic_DNA"/>
</dbReference>
<comment type="cofactor">
    <cofactor evidence="1">
        <name>Cu cation</name>
        <dbReference type="ChEBI" id="CHEBI:23378"/>
    </cofactor>
    <text evidence="1">Binds 1 copper ion per subunit.</text>
</comment>
<name>A0A6C0S3C8_SEMBA</name>
<dbReference type="Pfam" id="PF00080">
    <property type="entry name" value="Sod_Cu"/>
    <property type="match status" value="1"/>
</dbReference>
<dbReference type="InterPro" id="IPR001424">
    <property type="entry name" value="SOD_Cu_Zn_dom"/>
</dbReference>
<dbReference type="CDD" id="cd00305">
    <property type="entry name" value="Cu-Zn_Superoxide_Dismutase"/>
    <property type="match status" value="1"/>
</dbReference>
<evidence type="ECO:0000256" key="1">
    <source>
        <dbReference type="RuleBase" id="RU000393"/>
    </source>
</evidence>
<dbReference type="EC" id="1.15.1.1" evidence="1"/>
<dbReference type="SUPFAM" id="SSF49329">
    <property type="entry name" value="Cu,Zn superoxide dismutase-like"/>
    <property type="match status" value="1"/>
</dbReference>
<keyword evidence="1 4" id="KW-0560">Oxidoreductase</keyword>
<organism evidence="4">
    <name type="scientific">Semibalanus balanoides</name>
    <name type="common">Northern rock barnacle</name>
    <name type="synonym">Balanus balanoides</name>
    <dbReference type="NCBI Taxonomy" id="94630"/>
    <lineage>
        <taxon>Eukaryota</taxon>
        <taxon>Metazoa</taxon>
        <taxon>Ecdysozoa</taxon>
        <taxon>Arthropoda</taxon>
        <taxon>Crustacea</taxon>
        <taxon>Multicrustacea</taxon>
        <taxon>Cirripedia</taxon>
        <taxon>Thoracica</taxon>
        <taxon>Thoracicalcarea</taxon>
        <taxon>Balanomorpha</taxon>
        <taxon>Balanoidea</taxon>
        <taxon>Balanidae</taxon>
        <taxon>Semibalaninae</taxon>
        <taxon>Semibalanus</taxon>
    </lineage>
</organism>
<evidence type="ECO:0000256" key="2">
    <source>
        <dbReference type="SAM" id="Phobius"/>
    </source>
</evidence>
<protein>
    <recommendedName>
        <fullName evidence="1">Superoxide dismutase [Cu-Zn]</fullName>
        <ecNumber evidence="1">1.15.1.1</ecNumber>
    </recommendedName>
</protein>
<dbReference type="InterPro" id="IPR036423">
    <property type="entry name" value="SOD-like_Cu/Zn_dom_sf"/>
</dbReference>
<feature type="domain" description="Superoxide dismutase copper/zinc binding" evidence="3">
    <location>
        <begin position="57"/>
        <end position="185"/>
    </location>
</feature>
<proteinExistence type="inferred from homology"/>
<dbReference type="GO" id="GO:0004784">
    <property type="term" value="F:superoxide dismutase activity"/>
    <property type="evidence" value="ECO:0007669"/>
    <property type="project" value="UniProtKB-EC"/>
</dbReference>
<dbReference type="InterPro" id="IPR024134">
    <property type="entry name" value="SOD_Cu/Zn_/chaperone"/>
</dbReference>
<keyword evidence="1" id="KW-0186">Copper</keyword>
<dbReference type="GO" id="GO:0005507">
    <property type="term" value="F:copper ion binding"/>
    <property type="evidence" value="ECO:0007669"/>
    <property type="project" value="InterPro"/>
</dbReference>
<dbReference type="InterPro" id="IPR018152">
    <property type="entry name" value="SOD_Cu/Zn_BS"/>
</dbReference>
<dbReference type="AlphaFoldDB" id="A0A6C0S3C8"/>
<dbReference type="PRINTS" id="PR00068">
    <property type="entry name" value="CUZNDISMTASE"/>
</dbReference>
<comment type="function">
    <text evidence="1">Destroys radicals which are normally produced within the cells and which are toxic to biological systems.</text>
</comment>
<keyword evidence="2" id="KW-0472">Membrane</keyword>
<dbReference type="Gene3D" id="2.60.40.200">
    <property type="entry name" value="Superoxide dismutase, copper/zinc binding domain"/>
    <property type="match status" value="1"/>
</dbReference>
<comment type="similarity">
    <text evidence="1">Belongs to the Cu-Zn superoxide dismutase family.</text>
</comment>
<gene>
    <name evidence="4" type="primary">SOD</name>
</gene>